<organism evidence="3 4">
    <name type="scientific">Rhabdonatronobacter sediminivivens</name>
    <dbReference type="NCBI Taxonomy" id="2743469"/>
    <lineage>
        <taxon>Bacteria</taxon>
        <taxon>Pseudomonadati</taxon>
        <taxon>Pseudomonadota</taxon>
        <taxon>Alphaproteobacteria</taxon>
        <taxon>Rhodobacterales</taxon>
        <taxon>Paracoccaceae</taxon>
        <taxon>Rhabdonatronobacter</taxon>
    </lineage>
</organism>
<dbReference type="GO" id="GO:0046872">
    <property type="term" value="F:metal ion binding"/>
    <property type="evidence" value="ECO:0007669"/>
    <property type="project" value="UniProtKB-UniRule"/>
</dbReference>
<keyword evidence="4" id="KW-1185">Reference proteome</keyword>
<feature type="transmembrane region" description="Helical" evidence="2">
    <location>
        <begin position="52"/>
        <end position="75"/>
    </location>
</feature>
<dbReference type="EMBL" id="JACBXS010000021">
    <property type="protein sequence ID" value="NYS25530.1"/>
    <property type="molecule type" value="Genomic_DNA"/>
</dbReference>
<gene>
    <name evidence="3" type="ORF">HUK65_11050</name>
</gene>
<dbReference type="RefSeq" id="WP_179906321.1">
    <property type="nucleotide sequence ID" value="NZ_JACBXS010000021.1"/>
</dbReference>
<keyword evidence="1" id="KW-0408">Iron</keyword>
<comment type="pathway">
    <text evidence="1">Porphyrin-containing compound metabolism; protoporphyrin-IX biosynthesis; protoporphyrin-IX from protoporphyrinogen-IX: step 1/1.</text>
</comment>
<keyword evidence="2" id="KW-1133">Transmembrane helix</keyword>
<evidence type="ECO:0000256" key="2">
    <source>
        <dbReference type="SAM" id="Phobius"/>
    </source>
</evidence>
<dbReference type="PIRSF" id="PIRSF004638">
    <property type="entry name" value="UCP004638"/>
    <property type="match status" value="1"/>
</dbReference>
<keyword evidence="1" id="KW-0479">Metal-binding</keyword>
<comment type="function">
    <text evidence="1">Catalyzes the oxidation of protoporphyrinogen IX to protoporphyrin IX.</text>
</comment>
<keyword evidence="1" id="KW-1003">Cell membrane</keyword>
<protein>
    <recommendedName>
        <fullName evidence="1">Protoporphyrinogen IX oxidase</fullName>
        <ecNumber evidence="1">1.3.99.-</ecNumber>
    </recommendedName>
</protein>
<comment type="catalytic activity">
    <reaction evidence="1">
        <text>protoporphyrinogen IX + 3 A = protoporphyrin IX + 3 AH2</text>
        <dbReference type="Rhea" id="RHEA:62000"/>
        <dbReference type="ChEBI" id="CHEBI:13193"/>
        <dbReference type="ChEBI" id="CHEBI:17499"/>
        <dbReference type="ChEBI" id="CHEBI:57306"/>
        <dbReference type="ChEBI" id="CHEBI:57307"/>
    </reaction>
</comment>
<dbReference type="AlphaFoldDB" id="A0A7Z0I070"/>
<keyword evidence="1" id="KW-0349">Heme</keyword>
<feature type="transmembrane region" description="Helical" evidence="2">
    <location>
        <begin position="81"/>
        <end position="103"/>
    </location>
</feature>
<dbReference type="GO" id="GO:0005886">
    <property type="term" value="C:plasma membrane"/>
    <property type="evidence" value="ECO:0007669"/>
    <property type="project" value="UniProtKB-UniRule"/>
</dbReference>
<keyword evidence="1 2" id="KW-0472">Membrane</keyword>
<evidence type="ECO:0000256" key="1">
    <source>
        <dbReference type="PIRNR" id="PIRNR004638"/>
    </source>
</evidence>
<dbReference type="EC" id="1.3.99.-" evidence="1"/>
<name>A0A7Z0I070_9RHOB</name>
<accession>A0A7Z0I070</accession>
<keyword evidence="2" id="KW-0812">Transmembrane</keyword>
<dbReference type="UniPathway" id="UPA00251">
    <property type="reaction ID" value="UER00324"/>
</dbReference>
<comment type="caution">
    <text evidence="3">The sequence shown here is derived from an EMBL/GenBank/DDBJ whole genome shotgun (WGS) entry which is preliminary data.</text>
</comment>
<reference evidence="3 4" key="1">
    <citation type="journal article" date="2000" name="Arch. Microbiol.">
        <title>Rhodobaca bogoriensis gen. nov. and sp. nov., an alkaliphilic purple nonsulfur bacterium from African Rift Valley soda lakes.</title>
        <authorList>
            <person name="Milford A.D."/>
            <person name="Achenbach L.A."/>
            <person name="Jung D.O."/>
            <person name="Madigan M.T."/>
        </authorList>
    </citation>
    <scope>NUCLEOTIDE SEQUENCE [LARGE SCALE GENOMIC DNA]</scope>
    <source>
        <strain evidence="3 4">2376</strain>
    </source>
</reference>
<proteinExistence type="inferred from homology"/>
<comment type="cofactor">
    <cofactor evidence="1">
        <name>heme b</name>
        <dbReference type="ChEBI" id="CHEBI:60344"/>
    </cofactor>
    <text evidence="1">Binds 1 heme b (iron(II)-protoporphyrin IX) group per subunit.</text>
</comment>
<dbReference type="GO" id="GO:0070818">
    <property type="term" value="F:protoporphyrinogen oxidase activity"/>
    <property type="evidence" value="ECO:0007669"/>
    <property type="project" value="UniProtKB-UniRule"/>
</dbReference>
<comment type="similarity">
    <text evidence="1">Belongs to the HemJ family.</text>
</comment>
<dbReference type="GO" id="GO:0006782">
    <property type="term" value="P:protoporphyrinogen IX biosynthetic process"/>
    <property type="evidence" value="ECO:0007669"/>
    <property type="project" value="UniProtKB-UniRule"/>
</dbReference>
<feature type="transmembrane region" description="Helical" evidence="2">
    <location>
        <begin position="6"/>
        <end position="27"/>
    </location>
</feature>
<dbReference type="InterPro" id="IPR005265">
    <property type="entry name" value="HemJ-like"/>
</dbReference>
<dbReference type="Pfam" id="PF03653">
    <property type="entry name" value="UPF0093"/>
    <property type="match status" value="1"/>
</dbReference>
<dbReference type="Proteomes" id="UP000529417">
    <property type="component" value="Unassembled WGS sequence"/>
</dbReference>
<evidence type="ECO:0000313" key="4">
    <source>
        <dbReference type="Proteomes" id="UP000529417"/>
    </source>
</evidence>
<feature type="transmembrane region" description="Helical" evidence="2">
    <location>
        <begin position="115"/>
        <end position="137"/>
    </location>
</feature>
<sequence>MIALLKAIHIVALALWCAGLVLLPLLIQRYGRRAEIREQAGYAEFRWLTHRAYVGFVTPAAVVAVTAGTILVFALQVLDSWMLAKLVCVAGMVLVHAWLGHLIVQAGEGRGAYRLPPAGLALLAVVPLIGLVLWLVLAKPAPDALIALFPEALMAPRNQPLPGFLEPL</sequence>
<evidence type="ECO:0000313" key="3">
    <source>
        <dbReference type="EMBL" id="NYS25530.1"/>
    </source>
</evidence>